<name>A0A2S8AF40_9FLAO</name>
<dbReference type="InterPro" id="IPR042150">
    <property type="entry name" value="MmRce1-like"/>
</dbReference>
<comment type="caution">
    <text evidence="3">The sequence shown here is derived from an EMBL/GenBank/DDBJ whole genome shotgun (WGS) entry which is preliminary data.</text>
</comment>
<feature type="transmembrane region" description="Helical" evidence="1">
    <location>
        <begin position="193"/>
        <end position="211"/>
    </location>
</feature>
<dbReference type="GO" id="GO:0080120">
    <property type="term" value="P:CAAX-box protein maturation"/>
    <property type="evidence" value="ECO:0007669"/>
    <property type="project" value="UniProtKB-ARBA"/>
</dbReference>
<feature type="transmembrane region" description="Helical" evidence="1">
    <location>
        <begin position="165"/>
        <end position="186"/>
    </location>
</feature>
<evidence type="ECO:0000313" key="3">
    <source>
        <dbReference type="EMBL" id="PQL94252.1"/>
    </source>
</evidence>
<feature type="domain" description="CAAX prenyl protease 2/Lysostaphin resistance protein A-like" evidence="2">
    <location>
        <begin position="112"/>
        <end position="205"/>
    </location>
</feature>
<gene>
    <name evidence="3" type="ORF">C4S77_03570</name>
</gene>
<keyword evidence="4" id="KW-1185">Reference proteome</keyword>
<protein>
    <recommendedName>
        <fullName evidence="2">CAAX prenyl protease 2/Lysostaphin resistance protein A-like domain-containing protein</fullName>
    </recommendedName>
</protein>
<dbReference type="AlphaFoldDB" id="A0A2S8AF40"/>
<feature type="transmembrane region" description="Helical" evidence="1">
    <location>
        <begin position="12"/>
        <end position="30"/>
    </location>
</feature>
<reference evidence="3 4" key="1">
    <citation type="submission" date="2018-02" db="EMBL/GenBank/DDBJ databases">
        <title>Genome sequences of Apibacter spp., gut symbionts of Asian honey bees.</title>
        <authorList>
            <person name="Kwong W.K."/>
            <person name="Steele M.I."/>
            <person name="Moran N.A."/>
        </authorList>
    </citation>
    <scope>NUCLEOTIDE SEQUENCE [LARGE SCALE GENOMIC DNA]</scope>
    <source>
        <strain evidence="4">wkB301</strain>
    </source>
</reference>
<dbReference type="OrthoDB" id="9777755at2"/>
<organism evidence="3 4">
    <name type="scientific">Apibacter adventoris</name>
    <dbReference type="NCBI Taxonomy" id="1679466"/>
    <lineage>
        <taxon>Bacteria</taxon>
        <taxon>Pseudomonadati</taxon>
        <taxon>Bacteroidota</taxon>
        <taxon>Flavobacteriia</taxon>
        <taxon>Flavobacteriales</taxon>
        <taxon>Weeksellaceae</taxon>
        <taxon>Apibacter</taxon>
    </lineage>
</organism>
<keyword evidence="1" id="KW-0472">Membrane</keyword>
<feature type="transmembrane region" description="Helical" evidence="1">
    <location>
        <begin position="141"/>
        <end position="159"/>
    </location>
</feature>
<dbReference type="Pfam" id="PF02517">
    <property type="entry name" value="Rce1-like"/>
    <property type="match status" value="1"/>
</dbReference>
<keyword evidence="1" id="KW-0812">Transmembrane</keyword>
<accession>A0A2S8AF40</accession>
<evidence type="ECO:0000256" key="1">
    <source>
        <dbReference type="SAM" id="Phobius"/>
    </source>
</evidence>
<dbReference type="GO" id="GO:0004175">
    <property type="term" value="F:endopeptidase activity"/>
    <property type="evidence" value="ECO:0007669"/>
    <property type="project" value="UniProtKB-ARBA"/>
</dbReference>
<dbReference type="RefSeq" id="WP_105246120.1">
    <property type="nucleotide sequence ID" value="NZ_PSZM01000024.1"/>
</dbReference>
<sequence length="251" mass="29109">MKKFIANHLISLYSLLNICLVLAITVIYSLDEVPQQWTPAFFAIWMTYLINGKIGLKKLLYKMAFNKTDIKWYILAFTIPFVVCGISFLIISFIKHQGFLFPTLHHSLGMYSLYLLLIILGSIGEEIGWRGFMLPILLRKHSYLISSVLIGVFWGIWHLRFQAGIFVFFIYILLTTELSIIISWLYLKTKGNIVAAIIIHSSFNLCALLLFEEIVVNISQNIKLIEMLYLSLVGLFMPFCIYIVIKMRKYK</sequence>
<evidence type="ECO:0000313" key="4">
    <source>
        <dbReference type="Proteomes" id="UP000238042"/>
    </source>
</evidence>
<feature type="transmembrane region" description="Helical" evidence="1">
    <location>
        <begin position="111"/>
        <end position="129"/>
    </location>
</feature>
<dbReference type="PANTHER" id="PTHR35797:SF1">
    <property type="entry name" value="PROTEASE"/>
    <property type="match status" value="1"/>
</dbReference>
<dbReference type="PANTHER" id="PTHR35797">
    <property type="entry name" value="PROTEASE-RELATED"/>
    <property type="match status" value="1"/>
</dbReference>
<dbReference type="Proteomes" id="UP000238042">
    <property type="component" value="Unassembled WGS sequence"/>
</dbReference>
<feature type="transmembrane region" description="Helical" evidence="1">
    <location>
        <begin position="36"/>
        <end position="51"/>
    </location>
</feature>
<proteinExistence type="predicted"/>
<evidence type="ECO:0000259" key="2">
    <source>
        <dbReference type="Pfam" id="PF02517"/>
    </source>
</evidence>
<dbReference type="InterPro" id="IPR003675">
    <property type="entry name" value="Rce1/LyrA-like_dom"/>
</dbReference>
<dbReference type="EMBL" id="PSZM01000024">
    <property type="protein sequence ID" value="PQL94252.1"/>
    <property type="molecule type" value="Genomic_DNA"/>
</dbReference>
<keyword evidence="1" id="KW-1133">Transmembrane helix</keyword>
<feature type="transmembrane region" description="Helical" evidence="1">
    <location>
        <begin position="227"/>
        <end position="245"/>
    </location>
</feature>
<feature type="transmembrane region" description="Helical" evidence="1">
    <location>
        <begin position="72"/>
        <end position="91"/>
    </location>
</feature>